<accession>A0A1F5ZP00</accession>
<evidence type="ECO:0000313" key="3">
    <source>
        <dbReference type="Proteomes" id="UP000176923"/>
    </source>
</evidence>
<name>A0A1F5ZP00_9BACT</name>
<organism evidence="2 3">
    <name type="scientific">Candidatus Gottesmanbacteria bacterium RIFCSPHIGHO2_02_FULL_39_11</name>
    <dbReference type="NCBI Taxonomy" id="1798382"/>
    <lineage>
        <taxon>Bacteria</taxon>
        <taxon>Candidatus Gottesmaniibacteriota</taxon>
    </lineage>
</organism>
<dbReference type="AlphaFoldDB" id="A0A1F5ZP00"/>
<feature type="region of interest" description="Disordered" evidence="1">
    <location>
        <begin position="107"/>
        <end position="128"/>
    </location>
</feature>
<sequence length="128" mass="14421">MLSKCAVLSEPNKFPFDFPNSGEYSTGVIIKYMRSRIENINCQPLHFFTSANSIGTNLGDPSEAEDLKKIVEGGGFLRRRGVRRAIHENILSDGCYTVFFEHSGSDDQRRAEKHLQAMGHENNSNKKN</sequence>
<evidence type="ECO:0000313" key="2">
    <source>
        <dbReference type="EMBL" id="OGG14103.1"/>
    </source>
</evidence>
<dbReference type="Proteomes" id="UP000176923">
    <property type="component" value="Unassembled WGS sequence"/>
</dbReference>
<dbReference type="STRING" id="1798382.A3D77_06350"/>
<reference evidence="2 3" key="1">
    <citation type="journal article" date="2016" name="Nat. Commun.">
        <title>Thousands of microbial genomes shed light on interconnected biogeochemical processes in an aquifer system.</title>
        <authorList>
            <person name="Anantharaman K."/>
            <person name="Brown C.T."/>
            <person name="Hug L.A."/>
            <person name="Sharon I."/>
            <person name="Castelle C.J."/>
            <person name="Probst A.J."/>
            <person name="Thomas B.C."/>
            <person name="Singh A."/>
            <person name="Wilkins M.J."/>
            <person name="Karaoz U."/>
            <person name="Brodie E.L."/>
            <person name="Williams K.H."/>
            <person name="Hubbard S.S."/>
            <person name="Banfield J.F."/>
        </authorList>
    </citation>
    <scope>NUCLEOTIDE SEQUENCE [LARGE SCALE GENOMIC DNA]</scope>
</reference>
<proteinExistence type="predicted"/>
<comment type="caution">
    <text evidence="2">The sequence shown here is derived from an EMBL/GenBank/DDBJ whole genome shotgun (WGS) entry which is preliminary data.</text>
</comment>
<gene>
    <name evidence="2" type="ORF">A3D77_06350</name>
</gene>
<evidence type="ECO:0000256" key="1">
    <source>
        <dbReference type="SAM" id="MobiDB-lite"/>
    </source>
</evidence>
<protein>
    <submittedName>
        <fullName evidence="2">Uncharacterized protein</fullName>
    </submittedName>
</protein>
<dbReference type="EMBL" id="MFJL01000027">
    <property type="protein sequence ID" value="OGG14103.1"/>
    <property type="molecule type" value="Genomic_DNA"/>
</dbReference>